<dbReference type="GO" id="GO:0003700">
    <property type="term" value="F:DNA-binding transcription factor activity"/>
    <property type="evidence" value="ECO:0007669"/>
    <property type="project" value="InterPro"/>
</dbReference>
<dbReference type="Gene3D" id="1.20.120.530">
    <property type="entry name" value="GntR ligand-binding domain-like"/>
    <property type="match status" value="1"/>
</dbReference>
<dbReference type="SUPFAM" id="SSF46785">
    <property type="entry name" value="Winged helix' DNA-binding domain"/>
    <property type="match status" value="1"/>
</dbReference>
<dbReference type="OrthoDB" id="574518at2"/>
<dbReference type="Pfam" id="PF07729">
    <property type="entry name" value="FCD"/>
    <property type="match status" value="1"/>
</dbReference>
<reference evidence="5 6" key="1">
    <citation type="submission" date="2017-01" db="EMBL/GenBank/DDBJ databases">
        <title>Genome analysis of Paenibacillus selenitrireducens ES3-24.</title>
        <authorList>
            <person name="Xu D."/>
            <person name="Yao R."/>
            <person name="Zheng S."/>
        </authorList>
    </citation>
    <scope>NUCLEOTIDE SEQUENCE [LARGE SCALE GENOMIC DNA]</scope>
    <source>
        <strain evidence="5 6">ES3-24</strain>
    </source>
</reference>
<dbReference type="InterPro" id="IPR000524">
    <property type="entry name" value="Tscrpt_reg_HTH_GntR"/>
</dbReference>
<dbReference type="PANTHER" id="PTHR43537">
    <property type="entry name" value="TRANSCRIPTIONAL REGULATOR, GNTR FAMILY"/>
    <property type="match status" value="1"/>
</dbReference>
<dbReference type="InterPro" id="IPR011711">
    <property type="entry name" value="GntR_C"/>
</dbReference>
<organism evidence="5 6">
    <name type="scientific">Paenibacillus selenitireducens</name>
    <dbReference type="NCBI Taxonomy" id="1324314"/>
    <lineage>
        <taxon>Bacteria</taxon>
        <taxon>Bacillati</taxon>
        <taxon>Bacillota</taxon>
        <taxon>Bacilli</taxon>
        <taxon>Bacillales</taxon>
        <taxon>Paenibacillaceae</taxon>
        <taxon>Paenibacillus</taxon>
    </lineage>
</organism>
<dbReference type="Gene3D" id="1.10.10.10">
    <property type="entry name" value="Winged helix-like DNA-binding domain superfamily/Winged helix DNA-binding domain"/>
    <property type="match status" value="1"/>
</dbReference>
<sequence>MVDLKVKIQPSSTRDAVYLTLKEQILTMELAPGTSISEKEISLLLEVSRTPVRESFQRLAQEGLLEIYPQRGTTVSLIDPELVEEARFMREQLERAVIRLASQSFPDEFLSKLHMNVSLQKVSMEHQDYKQMFELDEAFHRTIFEGCKKSNTWAVIQQINAHLNRSRMLRLSADHHWDHLYLQHQEMVQAIQAKDADRAEQLMKEHLHLTIDDLVLLKEKYPTYFK</sequence>
<accession>A0A1T2X7E5</accession>
<dbReference type="STRING" id="1324314.BVG16_19855"/>
<dbReference type="PROSITE" id="PS50949">
    <property type="entry name" value="HTH_GNTR"/>
    <property type="match status" value="1"/>
</dbReference>
<keyword evidence="2" id="KW-0238">DNA-binding</keyword>
<dbReference type="SMART" id="SM00895">
    <property type="entry name" value="FCD"/>
    <property type="match status" value="1"/>
</dbReference>
<dbReference type="EMBL" id="MSZX01000008">
    <property type="protein sequence ID" value="OPA75809.1"/>
    <property type="molecule type" value="Genomic_DNA"/>
</dbReference>
<dbReference type="Proteomes" id="UP000190188">
    <property type="component" value="Unassembled WGS sequence"/>
</dbReference>
<gene>
    <name evidence="5" type="ORF">BVG16_19855</name>
</gene>
<dbReference type="InterPro" id="IPR008920">
    <property type="entry name" value="TF_FadR/GntR_C"/>
</dbReference>
<proteinExistence type="predicted"/>
<evidence type="ECO:0000313" key="6">
    <source>
        <dbReference type="Proteomes" id="UP000190188"/>
    </source>
</evidence>
<dbReference type="InterPro" id="IPR036390">
    <property type="entry name" value="WH_DNA-bd_sf"/>
</dbReference>
<name>A0A1T2X7E5_9BACL</name>
<evidence type="ECO:0000256" key="2">
    <source>
        <dbReference type="ARBA" id="ARBA00023125"/>
    </source>
</evidence>
<dbReference type="CDD" id="cd07377">
    <property type="entry name" value="WHTH_GntR"/>
    <property type="match status" value="1"/>
</dbReference>
<dbReference type="SUPFAM" id="SSF48008">
    <property type="entry name" value="GntR ligand-binding domain-like"/>
    <property type="match status" value="1"/>
</dbReference>
<dbReference type="PANTHER" id="PTHR43537:SF51">
    <property type="entry name" value="HTH-TYPE TRANSCRIPTIONAL REGULATOR LGOR-RELATED"/>
    <property type="match status" value="1"/>
</dbReference>
<keyword evidence="1" id="KW-0805">Transcription regulation</keyword>
<dbReference type="AlphaFoldDB" id="A0A1T2X7E5"/>
<dbReference type="Pfam" id="PF00392">
    <property type="entry name" value="GntR"/>
    <property type="match status" value="1"/>
</dbReference>
<dbReference type="SMART" id="SM00345">
    <property type="entry name" value="HTH_GNTR"/>
    <property type="match status" value="1"/>
</dbReference>
<protein>
    <submittedName>
        <fullName evidence="5">GntR family transcriptional regulator</fullName>
    </submittedName>
</protein>
<dbReference type="InterPro" id="IPR036388">
    <property type="entry name" value="WH-like_DNA-bd_sf"/>
</dbReference>
<feature type="domain" description="HTH gntR-type" evidence="4">
    <location>
        <begin position="11"/>
        <end position="78"/>
    </location>
</feature>
<evidence type="ECO:0000259" key="4">
    <source>
        <dbReference type="PROSITE" id="PS50949"/>
    </source>
</evidence>
<dbReference type="GO" id="GO:0003677">
    <property type="term" value="F:DNA binding"/>
    <property type="evidence" value="ECO:0007669"/>
    <property type="project" value="UniProtKB-KW"/>
</dbReference>
<keyword evidence="6" id="KW-1185">Reference proteome</keyword>
<evidence type="ECO:0000256" key="3">
    <source>
        <dbReference type="ARBA" id="ARBA00023163"/>
    </source>
</evidence>
<keyword evidence="3" id="KW-0804">Transcription</keyword>
<comment type="caution">
    <text evidence="5">The sequence shown here is derived from an EMBL/GenBank/DDBJ whole genome shotgun (WGS) entry which is preliminary data.</text>
</comment>
<evidence type="ECO:0000313" key="5">
    <source>
        <dbReference type="EMBL" id="OPA75809.1"/>
    </source>
</evidence>
<evidence type="ECO:0000256" key="1">
    <source>
        <dbReference type="ARBA" id="ARBA00023015"/>
    </source>
</evidence>